<keyword evidence="1" id="KW-0472">Membrane</keyword>
<feature type="transmembrane region" description="Helical" evidence="1">
    <location>
        <begin position="6"/>
        <end position="26"/>
    </location>
</feature>
<gene>
    <name evidence="2" type="ORF">B0T17DRAFT_4552</name>
</gene>
<evidence type="ECO:0000313" key="3">
    <source>
        <dbReference type="Proteomes" id="UP001174934"/>
    </source>
</evidence>
<dbReference type="Proteomes" id="UP001174934">
    <property type="component" value="Unassembled WGS sequence"/>
</dbReference>
<proteinExistence type="predicted"/>
<feature type="transmembrane region" description="Helical" evidence="1">
    <location>
        <begin position="72"/>
        <end position="92"/>
    </location>
</feature>
<dbReference type="AlphaFoldDB" id="A0AA40CDN3"/>
<evidence type="ECO:0000256" key="1">
    <source>
        <dbReference type="SAM" id="Phobius"/>
    </source>
</evidence>
<keyword evidence="1" id="KW-1133">Transmembrane helix</keyword>
<name>A0AA40CDN3_9PEZI</name>
<keyword evidence="1" id="KW-0812">Transmembrane</keyword>
<organism evidence="2 3">
    <name type="scientific">Bombardia bombarda</name>
    <dbReference type="NCBI Taxonomy" id="252184"/>
    <lineage>
        <taxon>Eukaryota</taxon>
        <taxon>Fungi</taxon>
        <taxon>Dikarya</taxon>
        <taxon>Ascomycota</taxon>
        <taxon>Pezizomycotina</taxon>
        <taxon>Sordariomycetes</taxon>
        <taxon>Sordariomycetidae</taxon>
        <taxon>Sordariales</taxon>
        <taxon>Lasiosphaeriaceae</taxon>
        <taxon>Bombardia</taxon>
    </lineage>
</organism>
<accession>A0AA40CDN3</accession>
<protein>
    <submittedName>
        <fullName evidence="2">Uncharacterized protein</fullName>
    </submittedName>
</protein>
<sequence>MGIAISFRPIFLIPTVFMISVPVCFYRMRSIVDGGVARPVAQFWMTTGRLDWSMGWVLGGGFGLKRGKSGYLTVWSWVCSTISLSVILLRFYHLCPLLATFVDSSFQCFA</sequence>
<evidence type="ECO:0000313" key="2">
    <source>
        <dbReference type="EMBL" id="KAK0634370.1"/>
    </source>
</evidence>
<keyword evidence="3" id="KW-1185">Reference proteome</keyword>
<dbReference type="EMBL" id="JAULSR010000001">
    <property type="protein sequence ID" value="KAK0634370.1"/>
    <property type="molecule type" value="Genomic_DNA"/>
</dbReference>
<comment type="caution">
    <text evidence="2">The sequence shown here is derived from an EMBL/GenBank/DDBJ whole genome shotgun (WGS) entry which is preliminary data.</text>
</comment>
<reference evidence="2" key="1">
    <citation type="submission" date="2023-06" db="EMBL/GenBank/DDBJ databases">
        <title>Genome-scale phylogeny and comparative genomics of the fungal order Sordariales.</title>
        <authorList>
            <consortium name="Lawrence Berkeley National Laboratory"/>
            <person name="Hensen N."/>
            <person name="Bonometti L."/>
            <person name="Westerberg I."/>
            <person name="Brannstrom I.O."/>
            <person name="Guillou S."/>
            <person name="Cros-Aarteil S."/>
            <person name="Calhoun S."/>
            <person name="Haridas S."/>
            <person name="Kuo A."/>
            <person name="Mondo S."/>
            <person name="Pangilinan J."/>
            <person name="Riley R."/>
            <person name="LaButti K."/>
            <person name="Andreopoulos B."/>
            <person name="Lipzen A."/>
            <person name="Chen C."/>
            <person name="Yanf M."/>
            <person name="Daum C."/>
            <person name="Ng V."/>
            <person name="Clum A."/>
            <person name="Steindorff A."/>
            <person name="Ohm R."/>
            <person name="Martin F."/>
            <person name="Silar P."/>
            <person name="Natvig D."/>
            <person name="Lalanne C."/>
            <person name="Gautier V."/>
            <person name="Ament-velasquez S.L."/>
            <person name="Kruys A."/>
            <person name="Hutchinson M.I."/>
            <person name="Powell A.J."/>
            <person name="Barry K."/>
            <person name="Miller A.N."/>
            <person name="Grigoriev I.V."/>
            <person name="Debuchy R."/>
            <person name="Gladieux P."/>
            <person name="Thoren M.H."/>
            <person name="Johannesson H."/>
        </authorList>
    </citation>
    <scope>NUCLEOTIDE SEQUENCE</scope>
    <source>
        <strain evidence="2">SMH3391-2</strain>
    </source>
</reference>